<keyword evidence="2" id="KW-0963">Cytoplasm</keyword>
<evidence type="ECO:0000256" key="2">
    <source>
        <dbReference type="ARBA" id="ARBA00022490"/>
    </source>
</evidence>
<keyword evidence="3" id="KW-0805">Transcription regulation</keyword>
<evidence type="ECO:0000259" key="6">
    <source>
        <dbReference type="PROSITE" id="PS50995"/>
    </source>
</evidence>
<dbReference type="InterPro" id="IPR036390">
    <property type="entry name" value="WH_DNA-bd_sf"/>
</dbReference>
<comment type="caution">
    <text evidence="7">The sequence shown here is derived from an EMBL/GenBank/DDBJ whole genome shotgun (WGS) entry which is preliminary data.</text>
</comment>
<dbReference type="Proteomes" id="UP001404845">
    <property type="component" value="Unassembled WGS sequence"/>
</dbReference>
<reference evidence="7 8" key="1">
    <citation type="journal article" date="2023" name="PLoS ONE">
        <title>Complete genome assembly of Hawai'i environmental nontuberculous mycobacteria reveals unexpected co-isolation with methylobacteria.</title>
        <authorList>
            <person name="Hendrix J."/>
            <person name="Epperson L.E."/>
            <person name="Tong E.I."/>
            <person name="Chan Y.L."/>
            <person name="Hasan N.A."/>
            <person name="Dawrs S.N."/>
            <person name="Norton G.J."/>
            <person name="Virdi R."/>
            <person name="Crooks J.L."/>
            <person name="Chan E.D."/>
            <person name="Honda J.R."/>
            <person name="Strong M."/>
        </authorList>
    </citation>
    <scope>NUCLEOTIDE SEQUENCE [LARGE SCALE GENOMIC DNA]</scope>
    <source>
        <strain evidence="7 8">NJH_HI01</strain>
    </source>
</reference>
<protein>
    <submittedName>
        <fullName evidence="7">MarR family transcriptional regulator</fullName>
    </submittedName>
</protein>
<dbReference type="InterPro" id="IPR011991">
    <property type="entry name" value="ArsR-like_HTH"/>
</dbReference>
<dbReference type="SMART" id="SM00347">
    <property type="entry name" value="HTH_MARR"/>
    <property type="match status" value="1"/>
</dbReference>
<organism evidence="7 8">
    <name type="scientific">Methylorubrum rhodesianum</name>
    <dbReference type="NCBI Taxonomy" id="29427"/>
    <lineage>
        <taxon>Bacteria</taxon>
        <taxon>Pseudomonadati</taxon>
        <taxon>Pseudomonadota</taxon>
        <taxon>Alphaproteobacteria</taxon>
        <taxon>Hyphomicrobiales</taxon>
        <taxon>Methylobacteriaceae</taxon>
        <taxon>Methylorubrum</taxon>
    </lineage>
</organism>
<dbReference type="EMBL" id="JAQYXL010000001">
    <property type="protein sequence ID" value="MEN3226371.1"/>
    <property type="molecule type" value="Genomic_DNA"/>
</dbReference>
<dbReference type="InterPro" id="IPR036388">
    <property type="entry name" value="WH-like_DNA-bd_sf"/>
</dbReference>
<dbReference type="InterPro" id="IPR039422">
    <property type="entry name" value="MarR/SlyA-like"/>
</dbReference>
<dbReference type="CDD" id="cd00090">
    <property type="entry name" value="HTH_ARSR"/>
    <property type="match status" value="1"/>
</dbReference>
<dbReference type="RefSeq" id="WP_200672080.1">
    <property type="nucleotide sequence ID" value="NZ_JACWCW010000106.1"/>
</dbReference>
<evidence type="ECO:0000256" key="5">
    <source>
        <dbReference type="ARBA" id="ARBA00023163"/>
    </source>
</evidence>
<accession>A0ABU9Z5P9</accession>
<dbReference type="InterPro" id="IPR000835">
    <property type="entry name" value="HTH_MarR-typ"/>
</dbReference>
<evidence type="ECO:0000313" key="8">
    <source>
        <dbReference type="Proteomes" id="UP001404845"/>
    </source>
</evidence>
<feature type="domain" description="HTH marR-type" evidence="6">
    <location>
        <begin position="30"/>
        <end position="167"/>
    </location>
</feature>
<dbReference type="PANTHER" id="PTHR33164:SF5">
    <property type="entry name" value="ORGANIC HYDROPEROXIDE RESISTANCE TRANSCRIPTIONAL REGULATOR"/>
    <property type="match status" value="1"/>
</dbReference>
<dbReference type="Pfam" id="PF22381">
    <property type="entry name" value="Staph_reg_Sar_Rot"/>
    <property type="match status" value="1"/>
</dbReference>
<dbReference type="PANTHER" id="PTHR33164">
    <property type="entry name" value="TRANSCRIPTIONAL REGULATOR, MARR FAMILY"/>
    <property type="match status" value="1"/>
</dbReference>
<dbReference type="Gene3D" id="1.10.10.10">
    <property type="entry name" value="Winged helix-like DNA-binding domain superfamily/Winged helix DNA-binding domain"/>
    <property type="match status" value="1"/>
</dbReference>
<sequence length="172" mass="19003">MPTAHCPALLPEKAASEERIGESSTFAGLDEKLCFPVYADSHALTAAHRPLLESHGLNYPHFLVLLALWENDGRSVKDLSERLHLDSVTLTSLLRRMEAAGLLRRRRNPADERHLLVELTENGRTLRSIVGEIRKTLICALGGKVGPVLELQEKVEKVAELLRAAPHLQPAA</sequence>
<dbReference type="PROSITE" id="PS50995">
    <property type="entry name" value="HTH_MARR_2"/>
    <property type="match status" value="1"/>
</dbReference>
<keyword evidence="5" id="KW-0804">Transcription</keyword>
<proteinExistence type="predicted"/>
<name>A0ABU9Z5P9_9HYPH</name>
<dbReference type="SUPFAM" id="SSF46785">
    <property type="entry name" value="Winged helix' DNA-binding domain"/>
    <property type="match status" value="1"/>
</dbReference>
<evidence type="ECO:0000256" key="4">
    <source>
        <dbReference type="ARBA" id="ARBA00023125"/>
    </source>
</evidence>
<comment type="subcellular location">
    <subcellularLocation>
        <location evidence="1">Cytoplasm</location>
    </subcellularLocation>
</comment>
<dbReference type="PRINTS" id="PR00598">
    <property type="entry name" value="HTHMARR"/>
</dbReference>
<evidence type="ECO:0000256" key="3">
    <source>
        <dbReference type="ARBA" id="ARBA00023015"/>
    </source>
</evidence>
<dbReference type="InterPro" id="IPR055166">
    <property type="entry name" value="Transc_reg_Sar_Rot_HTH"/>
</dbReference>
<keyword evidence="4" id="KW-0238">DNA-binding</keyword>
<keyword evidence="8" id="KW-1185">Reference proteome</keyword>
<evidence type="ECO:0000313" key="7">
    <source>
        <dbReference type="EMBL" id="MEN3226371.1"/>
    </source>
</evidence>
<evidence type="ECO:0000256" key="1">
    <source>
        <dbReference type="ARBA" id="ARBA00004496"/>
    </source>
</evidence>
<gene>
    <name evidence="7" type="ORF">PUR21_01560</name>
</gene>